<dbReference type="AlphaFoldDB" id="A0A0H2RIH2"/>
<keyword evidence="2" id="KW-1185">Reference proteome</keyword>
<sequence length="247" mass="27564">MPFELRLPFRCEHFVRFEGAVHCVTKSIAGLIMIHRTYALHGKSKHIVYVLGSIWVIQVGSLAFFLSGSQKAPEGCTLIHKESRGFLEFLSYVPTMVFDTAVLGFTSCGLRGSRQPSDSGTWRRRCQCPRNSNARSLSSRSIGIGNLIQNQTIHYYCVISITNLTFGIMMVTAPPGIRNVVGQLAEVLTVTMMSRLCIDIRKVCGSRFVVSSNRSLQVRTASPLRFAENEEIELDEFHKKNDSVEGA</sequence>
<evidence type="ECO:0008006" key="3">
    <source>
        <dbReference type="Google" id="ProtNLM"/>
    </source>
</evidence>
<name>A0A0H2RIH2_9AGAM</name>
<protein>
    <recommendedName>
        <fullName evidence="3">G-protein coupled receptors family 3 profile domain-containing protein</fullName>
    </recommendedName>
</protein>
<dbReference type="OrthoDB" id="3242376at2759"/>
<organism evidence="1 2">
    <name type="scientific">Schizopora paradoxa</name>
    <dbReference type="NCBI Taxonomy" id="27342"/>
    <lineage>
        <taxon>Eukaryota</taxon>
        <taxon>Fungi</taxon>
        <taxon>Dikarya</taxon>
        <taxon>Basidiomycota</taxon>
        <taxon>Agaricomycotina</taxon>
        <taxon>Agaricomycetes</taxon>
        <taxon>Hymenochaetales</taxon>
        <taxon>Schizoporaceae</taxon>
        <taxon>Schizopora</taxon>
    </lineage>
</organism>
<proteinExistence type="predicted"/>
<dbReference type="EMBL" id="KQ085992">
    <property type="protein sequence ID" value="KLO11790.1"/>
    <property type="molecule type" value="Genomic_DNA"/>
</dbReference>
<reference evidence="1 2" key="1">
    <citation type="submission" date="2015-04" db="EMBL/GenBank/DDBJ databases">
        <title>Complete genome sequence of Schizopora paradoxa KUC8140, a cosmopolitan wood degrader in East Asia.</title>
        <authorList>
            <consortium name="DOE Joint Genome Institute"/>
            <person name="Min B."/>
            <person name="Park H."/>
            <person name="Jang Y."/>
            <person name="Kim J.-J."/>
            <person name="Kim K.H."/>
            <person name="Pangilinan J."/>
            <person name="Lipzen A."/>
            <person name="Riley R."/>
            <person name="Grigoriev I.V."/>
            <person name="Spatafora J.W."/>
            <person name="Choi I.-G."/>
        </authorList>
    </citation>
    <scope>NUCLEOTIDE SEQUENCE [LARGE SCALE GENOMIC DNA]</scope>
    <source>
        <strain evidence="1 2">KUC8140</strain>
    </source>
</reference>
<evidence type="ECO:0000313" key="2">
    <source>
        <dbReference type="Proteomes" id="UP000053477"/>
    </source>
</evidence>
<evidence type="ECO:0000313" key="1">
    <source>
        <dbReference type="EMBL" id="KLO11790.1"/>
    </source>
</evidence>
<accession>A0A0H2RIH2</accession>
<dbReference type="InParanoid" id="A0A0H2RIH2"/>
<dbReference type="Proteomes" id="UP000053477">
    <property type="component" value="Unassembled WGS sequence"/>
</dbReference>
<gene>
    <name evidence="1" type="ORF">SCHPADRAFT_453910</name>
</gene>